<name>A0AAD3DP16_9CHLO</name>
<keyword evidence="4" id="KW-1185">Reference proteome</keyword>
<feature type="domain" description="TUG ubiquitin-like" evidence="2">
    <location>
        <begin position="14"/>
        <end position="75"/>
    </location>
</feature>
<feature type="compositionally biased region" description="Low complexity" evidence="1">
    <location>
        <begin position="159"/>
        <end position="183"/>
    </location>
</feature>
<feature type="non-terminal residue" evidence="3">
    <location>
        <position position="482"/>
    </location>
</feature>
<dbReference type="GO" id="GO:0012506">
    <property type="term" value="C:vesicle membrane"/>
    <property type="evidence" value="ECO:0007669"/>
    <property type="project" value="TreeGrafter"/>
</dbReference>
<dbReference type="Gene3D" id="3.10.20.90">
    <property type="entry name" value="Phosphatidylinositol 3-kinase Catalytic Subunit, Chain A, domain 1"/>
    <property type="match status" value="2"/>
</dbReference>
<dbReference type="GO" id="GO:0006886">
    <property type="term" value="P:intracellular protein transport"/>
    <property type="evidence" value="ECO:0007669"/>
    <property type="project" value="TreeGrafter"/>
</dbReference>
<feature type="compositionally biased region" description="Low complexity" evidence="1">
    <location>
        <begin position="275"/>
        <end position="304"/>
    </location>
</feature>
<gene>
    <name evidence="3" type="ORF">Agub_g5922</name>
</gene>
<dbReference type="GO" id="GO:0005634">
    <property type="term" value="C:nucleus"/>
    <property type="evidence" value="ECO:0007669"/>
    <property type="project" value="TreeGrafter"/>
</dbReference>
<dbReference type="SUPFAM" id="SSF54236">
    <property type="entry name" value="Ubiquitin-like"/>
    <property type="match status" value="1"/>
</dbReference>
<feature type="region of interest" description="Disordered" evidence="1">
    <location>
        <begin position="101"/>
        <end position="257"/>
    </location>
</feature>
<dbReference type="Proteomes" id="UP001054857">
    <property type="component" value="Unassembled WGS sequence"/>
</dbReference>
<organism evidence="3 4">
    <name type="scientific">Astrephomene gubernaculifera</name>
    <dbReference type="NCBI Taxonomy" id="47775"/>
    <lineage>
        <taxon>Eukaryota</taxon>
        <taxon>Viridiplantae</taxon>
        <taxon>Chlorophyta</taxon>
        <taxon>core chlorophytes</taxon>
        <taxon>Chlorophyceae</taxon>
        <taxon>CS clade</taxon>
        <taxon>Chlamydomonadales</taxon>
        <taxon>Astrephomenaceae</taxon>
        <taxon>Astrephomene</taxon>
    </lineage>
</organism>
<comment type="caution">
    <text evidence="3">The sequence shown here is derived from an EMBL/GenBank/DDBJ whole genome shotgun (WGS) entry which is preliminary data.</text>
</comment>
<evidence type="ECO:0000313" key="3">
    <source>
        <dbReference type="EMBL" id="GFR44634.1"/>
    </source>
</evidence>
<feature type="compositionally biased region" description="Acidic residues" evidence="1">
    <location>
        <begin position="243"/>
        <end position="252"/>
    </location>
</feature>
<evidence type="ECO:0000256" key="1">
    <source>
        <dbReference type="SAM" id="MobiDB-lite"/>
    </source>
</evidence>
<evidence type="ECO:0000313" key="4">
    <source>
        <dbReference type="Proteomes" id="UP001054857"/>
    </source>
</evidence>
<evidence type="ECO:0000259" key="2">
    <source>
        <dbReference type="Pfam" id="PF11470"/>
    </source>
</evidence>
<dbReference type="PANTHER" id="PTHR46467">
    <property type="entry name" value="TETHER CONTAINING UBX DOMAIN FOR GLUT4"/>
    <property type="match status" value="1"/>
</dbReference>
<protein>
    <recommendedName>
        <fullName evidence="2">TUG ubiquitin-like domain-containing protein</fullName>
    </recommendedName>
</protein>
<dbReference type="InterPro" id="IPR021569">
    <property type="entry name" value="TUG-UBL1"/>
</dbReference>
<dbReference type="PANTHER" id="PTHR46467:SF1">
    <property type="entry name" value="TETHER CONTAINING UBX DOMAIN FOR GLUT4"/>
    <property type="match status" value="1"/>
</dbReference>
<feature type="compositionally biased region" description="Low complexity" evidence="1">
    <location>
        <begin position="213"/>
        <end position="242"/>
    </location>
</feature>
<feature type="compositionally biased region" description="Pro residues" evidence="1">
    <location>
        <begin position="184"/>
        <end position="204"/>
    </location>
</feature>
<feature type="region of interest" description="Disordered" evidence="1">
    <location>
        <begin position="275"/>
        <end position="308"/>
    </location>
</feature>
<dbReference type="AlphaFoldDB" id="A0AAD3DP16"/>
<sequence>MASISVTYDGPPVQRCVLKPTAMAPISSLLADACARMKPPLDPAHASLALGKKQLTDLSCPFRLANIPGGSNLTLLYNKTAAAPAAAGPTAAAPATAPVAVPAGAAPAPPTQASQPQQQQPRAAEEPPAAQPSQAAAPAAVTPPAAAAAAAVPPPPTSAAPAAEAPAAAATATTTTAATGVDPPVAPAPPPAPPPAPAVPPPADPMEVDSRGATPAAAADPGPAAAFPSEPASGAGAATGGADADDDDDAGADELGLGRPSALFTREALEAALREAAAGSAGTTATSSSSTADAAEATPTAPTAEEGDEFFELTPEELAGMLRSQQSRRQAEEAGGFKTRAAREAEERARAGAWGRVAIRAHLPGGLILQATFAATETLAALRAALTSVLPAALAPAAYLYTAPPRTVLPPGPQDARSLYAAGLVPAAHVHLGLDEKKAAAAGLPASSCSCPPPSVLLRPEALARLRTSIPPQLAAFHGGRQ</sequence>
<feature type="region of interest" description="Disordered" evidence="1">
    <location>
        <begin position="323"/>
        <end position="342"/>
    </location>
</feature>
<dbReference type="EMBL" id="BMAR01000008">
    <property type="protein sequence ID" value="GFR44634.1"/>
    <property type="molecule type" value="Genomic_DNA"/>
</dbReference>
<reference evidence="3 4" key="1">
    <citation type="journal article" date="2021" name="Sci. Rep.">
        <title>Genome sequencing of the multicellular alga Astrephomene provides insights into convergent evolution of germ-soma differentiation.</title>
        <authorList>
            <person name="Yamashita S."/>
            <person name="Yamamoto K."/>
            <person name="Matsuzaki R."/>
            <person name="Suzuki S."/>
            <person name="Yamaguchi H."/>
            <person name="Hirooka S."/>
            <person name="Minakuchi Y."/>
            <person name="Miyagishima S."/>
            <person name="Kawachi M."/>
            <person name="Toyoda A."/>
            <person name="Nozaki H."/>
        </authorList>
    </citation>
    <scope>NUCLEOTIDE SEQUENCE [LARGE SCALE GENOMIC DNA]</scope>
    <source>
        <strain evidence="3 4">NIES-4017</strain>
    </source>
</reference>
<dbReference type="Pfam" id="PF11470">
    <property type="entry name" value="TUG-UBL1"/>
    <property type="match status" value="1"/>
</dbReference>
<proteinExistence type="predicted"/>
<feature type="compositionally biased region" description="Low complexity" evidence="1">
    <location>
        <begin position="101"/>
        <end position="151"/>
    </location>
</feature>
<dbReference type="InterPro" id="IPR029071">
    <property type="entry name" value="Ubiquitin-like_domsf"/>
</dbReference>
<dbReference type="GO" id="GO:0005737">
    <property type="term" value="C:cytoplasm"/>
    <property type="evidence" value="ECO:0007669"/>
    <property type="project" value="TreeGrafter"/>
</dbReference>
<accession>A0AAD3DP16</accession>